<reference evidence="1 2" key="1">
    <citation type="journal article" date="2011" name="BMC Genomics">
        <title>Comparative genomics reveals diversity among xanthomonads infecting tomato and pepper.</title>
        <authorList>
            <person name="Potnis N."/>
            <person name="Krasileva K."/>
            <person name="Chow V."/>
            <person name="Almeida N.F."/>
            <person name="Patil P.B."/>
            <person name="Ryan R.P."/>
            <person name="Sharlach M."/>
            <person name="Behlau F."/>
            <person name="Dow J.M."/>
            <person name="Momol M.T."/>
            <person name="White F.F."/>
            <person name="Preston J.F."/>
            <person name="Vinatzer B.A."/>
            <person name="Koebnik R."/>
            <person name="Setubal J.C."/>
            <person name="Norman D.J."/>
            <person name="Staskawicz B.J."/>
            <person name="Jones J.B."/>
        </authorList>
    </citation>
    <scope>NUCLEOTIDE SEQUENCE [LARGE SCALE GENOMIC DNA]</scope>
    <source>
        <strain evidence="1 2">ATCC 35937</strain>
    </source>
</reference>
<comment type="caution">
    <text evidence="1">The sequence shown here is derived from an EMBL/GenBank/DDBJ whole genome shotgun (WGS) entry which is preliminary data.</text>
</comment>
<evidence type="ECO:0000313" key="1">
    <source>
        <dbReference type="EMBL" id="EGD10697.1"/>
    </source>
</evidence>
<dbReference type="EMBL" id="AEQV01000022">
    <property type="protein sequence ID" value="EGD10697.1"/>
    <property type="molecule type" value="Genomic_DNA"/>
</dbReference>
<proteinExistence type="predicted"/>
<evidence type="ECO:0000313" key="2">
    <source>
        <dbReference type="Proteomes" id="UP000003299"/>
    </source>
</evidence>
<dbReference type="AlphaFoldDB" id="F0BA27"/>
<protein>
    <submittedName>
        <fullName evidence="1">Uncharacterized protein</fullName>
    </submittedName>
</protein>
<dbReference type="Proteomes" id="UP000003299">
    <property type="component" value="Unassembled WGS sequence"/>
</dbReference>
<sequence length="41" mass="4280">MLRVGQPRAAQERALALQATPVRQLHAAATKAAVSQPMIGA</sequence>
<name>F0BA27_9XANT</name>
<organism evidence="1 2">
    <name type="scientific">Xanthomonas vesicatoria ATCC 35937</name>
    <dbReference type="NCBI Taxonomy" id="925775"/>
    <lineage>
        <taxon>Bacteria</taxon>
        <taxon>Pseudomonadati</taxon>
        <taxon>Pseudomonadota</taxon>
        <taxon>Gammaproteobacteria</taxon>
        <taxon>Lysobacterales</taxon>
        <taxon>Lysobacteraceae</taxon>
        <taxon>Xanthomonas</taxon>
    </lineage>
</organism>
<accession>F0BA27</accession>
<gene>
    <name evidence="1" type="ORF">XVE_0973</name>
</gene>